<evidence type="ECO:0000256" key="8">
    <source>
        <dbReference type="ARBA" id="ARBA00023180"/>
    </source>
</evidence>
<proteinExistence type="predicted"/>
<keyword evidence="12" id="KW-1185">Reference proteome</keyword>
<dbReference type="GO" id="GO:0006979">
    <property type="term" value="P:response to oxidative stress"/>
    <property type="evidence" value="ECO:0007669"/>
    <property type="project" value="InterPro"/>
</dbReference>
<feature type="binding site" description="axial binding residue" evidence="9">
    <location>
        <position position="543"/>
    </location>
    <ligand>
        <name>heme b</name>
        <dbReference type="ChEBI" id="CHEBI:60344"/>
    </ligand>
    <ligandPart>
        <name>Fe</name>
        <dbReference type="ChEBI" id="CHEBI:18248"/>
    </ligandPart>
</feature>
<dbReference type="GO" id="GO:0004601">
    <property type="term" value="F:peroxidase activity"/>
    <property type="evidence" value="ECO:0000318"/>
    <property type="project" value="GO_Central"/>
</dbReference>
<keyword evidence="7 9" id="KW-0408">Iron</keyword>
<feature type="signal peptide" evidence="10">
    <location>
        <begin position="1"/>
        <end position="16"/>
    </location>
</feature>
<dbReference type="PANTHER" id="PTHR11475">
    <property type="entry name" value="OXIDASE/PEROXIDASE"/>
    <property type="match status" value="1"/>
</dbReference>
<dbReference type="AlphaFoldDB" id="A0A139WMA7"/>
<name>A0A139WMA7_TRICA</name>
<dbReference type="OMA" id="IQCPAHV"/>
<evidence type="ECO:0000256" key="5">
    <source>
        <dbReference type="ARBA" id="ARBA00022729"/>
    </source>
</evidence>
<keyword evidence="6" id="KW-0560">Oxidoreductase</keyword>
<dbReference type="Pfam" id="PF03098">
    <property type="entry name" value="An_peroxidase"/>
    <property type="match status" value="1"/>
</dbReference>
<comment type="subcellular location">
    <subcellularLocation>
        <location evidence="1">Secreted</location>
    </subcellularLocation>
</comment>
<dbReference type="GO" id="GO:0022412">
    <property type="term" value="P:cellular process involved in reproduction in multicellular organism"/>
    <property type="evidence" value="ECO:0007669"/>
    <property type="project" value="UniProtKB-ARBA"/>
</dbReference>
<evidence type="ECO:0000256" key="2">
    <source>
        <dbReference type="ARBA" id="ARBA00022525"/>
    </source>
</evidence>
<organism evidence="11 12">
    <name type="scientific">Tribolium castaneum</name>
    <name type="common">Red flour beetle</name>
    <dbReference type="NCBI Taxonomy" id="7070"/>
    <lineage>
        <taxon>Eukaryota</taxon>
        <taxon>Metazoa</taxon>
        <taxon>Ecdysozoa</taxon>
        <taxon>Arthropoda</taxon>
        <taxon>Hexapoda</taxon>
        <taxon>Insecta</taxon>
        <taxon>Pterygota</taxon>
        <taxon>Neoptera</taxon>
        <taxon>Endopterygota</taxon>
        <taxon>Coleoptera</taxon>
        <taxon>Polyphaga</taxon>
        <taxon>Cucujiformia</taxon>
        <taxon>Tenebrionidae</taxon>
        <taxon>Tenebrionidae incertae sedis</taxon>
        <taxon>Tribolium</taxon>
    </lineage>
</organism>
<dbReference type="InterPro" id="IPR019791">
    <property type="entry name" value="Haem_peroxidase_animal"/>
</dbReference>
<evidence type="ECO:0000256" key="10">
    <source>
        <dbReference type="SAM" id="SignalP"/>
    </source>
</evidence>
<dbReference type="STRING" id="7070.A0A139WMA7"/>
<dbReference type="InterPro" id="IPR010255">
    <property type="entry name" value="Haem_peroxidase_sf"/>
</dbReference>
<evidence type="ECO:0000256" key="9">
    <source>
        <dbReference type="PIRSR" id="PIRSR619791-2"/>
    </source>
</evidence>
<dbReference type="PANTHER" id="PTHR11475:SF4">
    <property type="entry name" value="CHORION PEROXIDASE"/>
    <property type="match status" value="1"/>
</dbReference>
<dbReference type="OrthoDB" id="823504at2759"/>
<evidence type="ECO:0000256" key="3">
    <source>
        <dbReference type="ARBA" id="ARBA00022559"/>
    </source>
</evidence>
<dbReference type="GO" id="GO:0046872">
    <property type="term" value="F:metal ion binding"/>
    <property type="evidence" value="ECO:0007669"/>
    <property type="project" value="UniProtKB-KW"/>
</dbReference>
<evidence type="ECO:0000313" key="11">
    <source>
        <dbReference type="EMBL" id="KYB29080.1"/>
    </source>
</evidence>
<gene>
    <name evidence="11" type="primary">AUGUSTUS-3.0.2_32054</name>
    <name evidence="11" type="ORF">TcasGA2_TC032054</name>
</gene>
<dbReference type="EMBL" id="KQ971312">
    <property type="protein sequence ID" value="KYB29080.1"/>
    <property type="molecule type" value="Genomic_DNA"/>
</dbReference>
<dbReference type="GO" id="GO:0020037">
    <property type="term" value="F:heme binding"/>
    <property type="evidence" value="ECO:0007669"/>
    <property type="project" value="InterPro"/>
</dbReference>
<dbReference type="CDD" id="cd09823">
    <property type="entry name" value="peroxinectin_like"/>
    <property type="match status" value="1"/>
</dbReference>
<keyword evidence="4 9" id="KW-0349">Heme</keyword>
<accession>A0A139WMA7</accession>
<dbReference type="KEGG" id="tca:662178"/>
<dbReference type="PRINTS" id="PR00457">
    <property type="entry name" value="ANPEROXIDASE"/>
</dbReference>
<keyword evidence="2" id="KW-0964">Secreted</keyword>
<dbReference type="InParanoid" id="A0A139WMA7"/>
<dbReference type="FunCoup" id="A0A139WMA7">
    <property type="interactions" value="28"/>
</dbReference>
<reference evidence="11 12" key="2">
    <citation type="journal article" date="2010" name="Nucleic Acids Res.">
        <title>BeetleBase in 2010: revisions to provide comprehensive genomic information for Tribolium castaneum.</title>
        <authorList>
            <person name="Kim H.S."/>
            <person name="Murphy T."/>
            <person name="Xia J."/>
            <person name="Caragea D."/>
            <person name="Park Y."/>
            <person name="Beeman R.W."/>
            <person name="Lorenzen M.D."/>
            <person name="Butcher S."/>
            <person name="Manak J.R."/>
            <person name="Brown S.J."/>
        </authorList>
    </citation>
    <scope>GENOME REANNOTATION</scope>
    <source>
        <strain evidence="11 12">Georgia GA2</strain>
    </source>
</reference>
<dbReference type="FunFam" id="1.10.640.10:FF:000003">
    <property type="entry name" value="chorion peroxidase"/>
    <property type="match status" value="1"/>
</dbReference>
<dbReference type="SUPFAM" id="SSF48113">
    <property type="entry name" value="Heme-dependent peroxidases"/>
    <property type="match status" value="1"/>
</dbReference>
<keyword evidence="3 11" id="KW-0575">Peroxidase</keyword>
<keyword evidence="9" id="KW-0479">Metal-binding</keyword>
<dbReference type="eggNOG" id="KOG2408">
    <property type="taxonomic scope" value="Eukaryota"/>
</dbReference>
<dbReference type="PROSITE" id="PS50292">
    <property type="entry name" value="PEROXIDASE_3"/>
    <property type="match status" value="1"/>
</dbReference>
<evidence type="ECO:0000256" key="7">
    <source>
        <dbReference type="ARBA" id="ARBA00023004"/>
    </source>
</evidence>
<evidence type="ECO:0000313" key="12">
    <source>
        <dbReference type="Proteomes" id="UP000007266"/>
    </source>
</evidence>
<dbReference type="InterPro" id="IPR037120">
    <property type="entry name" value="Haem_peroxidase_sf_animal"/>
</dbReference>
<protein>
    <submittedName>
        <fullName evidence="11">Chorion peroxidase-like Protein</fullName>
    </submittedName>
</protein>
<evidence type="ECO:0000256" key="6">
    <source>
        <dbReference type="ARBA" id="ARBA00023002"/>
    </source>
</evidence>
<keyword evidence="8" id="KW-0325">Glycoprotein</keyword>
<dbReference type="GO" id="GO:0005576">
    <property type="term" value="C:extracellular region"/>
    <property type="evidence" value="ECO:0007669"/>
    <property type="project" value="UniProtKB-SubCell"/>
</dbReference>
<sequence>MLVEIILLLICSVGSIQNLYKNVTLRNTEFSDSSPRKILCSDNSLCVPFVQCPAHVRNEIKKSCQTVTGREGVCCKTGQNLTAPEELEVHGRHHSLRMNLQTINLIARRSHEQIREIQAKEALLLSDGYLVVPGSPSYDHFKNFKLLSRNDLFQVLDLASRAMEIALATKDFKHRQGLTNQQIELGLLEQDLRTTPLGLACNIEPICPPIPVKFRRIDGACNNLLHPSWGTGMTPYARLLPPSYEDGIWIPRLSETGQPLASPRLISTTIISDSDSFNYDHTLMVMQFGQFLSHDMTQSIENSYANGSAISCCSFDGGRKRGLEERHYACMAIDIPHDDPFFSRFGQGCMNFVRSVLAPRQDCTLGYAQQMNKITHFLDGSNIYGSSPEQTGHLRSFHRGMLKIFNDFGRQMLPLSHDPDECLSKGRNAACYMSGDSRTNQMISLVALHTVFLREHNRLADELSKLNPHWDDERIFLEARRIVIAEVQVITYKEFLPIVIGPAAVEEFHLALAQGLDYAQDYDGSVEPSVTNEFASAAFRFGHSVVDGLLKIYGKDRMDEMISIPETMFQPSRMRKLFFMDELLSTLTTEPLQQVDNNLVEALTRYMFRAGNAFGIDLASLNIQRGRDHGLRPYNDYRELVGLPRLSHFEELSFELGEKLKSVYASVNDIDLWVGGLLEEKAPGSIVGYTFRDIIADQFYRLKKGDKYFFENDPSVNPGFFQPEQLFEVRKASMSRLICDNSDGTLLSRQAPNAFKKPGVKGNEFVDCDGGEIPRINLLYWRE</sequence>
<keyword evidence="5 10" id="KW-0732">Signal</keyword>
<feature type="chain" id="PRO_5007300252" evidence="10">
    <location>
        <begin position="17"/>
        <end position="783"/>
    </location>
</feature>
<reference evidence="11 12" key="1">
    <citation type="journal article" date="2008" name="Nature">
        <title>The genome of the model beetle and pest Tribolium castaneum.</title>
        <authorList>
            <consortium name="Tribolium Genome Sequencing Consortium"/>
            <person name="Richards S."/>
            <person name="Gibbs R.A."/>
            <person name="Weinstock G.M."/>
            <person name="Brown S.J."/>
            <person name="Denell R."/>
            <person name="Beeman R.W."/>
            <person name="Gibbs R."/>
            <person name="Beeman R.W."/>
            <person name="Brown S.J."/>
            <person name="Bucher G."/>
            <person name="Friedrich M."/>
            <person name="Grimmelikhuijzen C.J."/>
            <person name="Klingler M."/>
            <person name="Lorenzen M."/>
            <person name="Richards S."/>
            <person name="Roth S."/>
            <person name="Schroder R."/>
            <person name="Tautz D."/>
            <person name="Zdobnov E.M."/>
            <person name="Muzny D."/>
            <person name="Gibbs R.A."/>
            <person name="Weinstock G.M."/>
            <person name="Attaway T."/>
            <person name="Bell S."/>
            <person name="Buhay C.J."/>
            <person name="Chandrabose M.N."/>
            <person name="Chavez D."/>
            <person name="Clerk-Blankenburg K.P."/>
            <person name="Cree A."/>
            <person name="Dao M."/>
            <person name="Davis C."/>
            <person name="Chacko J."/>
            <person name="Dinh H."/>
            <person name="Dugan-Rocha S."/>
            <person name="Fowler G."/>
            <person name="Garner T.T."/>
            <person name="Garnes J."/>
            <person name="Gnirke A."/>
            <person name="Hawes A."/>
            <person name="Hernandez J."/>
            <person name="Hines S."/>
            <person name="Holder M."/>
            <person name="Hume J."/>
            <person name="Jhangiani S.N."/>
            <person name="Joshi V."/>
            <person name="Khan Z.M."/>
            <person name="Jackson L."/>
            <person name="Kovar C."/>
            <person name="Kowis A."/>
            <person name="Lee S."/>
            <person name="Lewis L.R."/>
            <person name="Margolis J."/>
            <person name="Morgan M."/>
            <person name="Nazareth L.V."/>
            <person name="Nguyen N."/>
            <person name="Okwuonu G."/>
            <person name="Parker D."/>
            <person name="Richards S."/>
            <person name="Ruiz S.J."/>
            <person name="Santibanez J."/>
            <person name="Savard J."/>
            <person name="Scherer S.E."/>
            <person name="Schneider B."/>
            <person name="Sodergren E."/>
            <person name="Tautz D."/>
            <person name="Vattahil S."/>
            <person name="Villasana D."/>
            <person name="White C.S."/>
            <person name="Wright R."/>
            <person name="Park Y."/>
            <person name="Beeman R.W."/>
            <person name="Lord J."/>
            <person name="Oppert B."/>
            <person name="Lorenzen M."/>
            <person name="Brown S."/>
            <person name="Wang L."/>
            <person name="Savard J."/>
            <person name="Tautz D."/>
            <person name="Richards S."/>
            <person name="Weinstock G."/>
            <person name="Gibbs R.A."/>
            <person name="Liu Y."/>
            <person name="Worley K."/>
            <person name="Weinstock G."/>
            <person name="Elsik C.G."/>
            <person name="Reese J.T."/>
            <person name="Elhaik E."/>
            <person name="Landan G."/>
            <person name="Graur D."/>
            <person name="Arensburger P."/>
            <person name="Atkinson P."/>
            <person name="Beeman R.W."/>
            <person name="Beidler J."/>
            <person name="Brown S.J."/>
            <person name="Demuth J.P."/>
            <person name="Drury D.W."/>
            <person name="Du Y.Z."/>
            <person name="Fujiwara H."/>
            <person name="Lorenzen M."/>
            <person name="Maselli V."/>
            <person name="Osanai M."/>
            <person name="Park Y."/>
            <person name="Robertson H.M."/>
            <person name="Tu Z."/>
            <person name="Wang J.J."/>
            <person name="Wang S."/>
            <person name="Richards S."/>
            <person name="Song H."/>
            <person name="Zhang L."/>
            <person name="Sodergren E."/>
            <person name="Werner D."/>
            <person name="Stanke M."/>
            <person name="Morgenstern B."/>
            <person name="Solovyev V."/>
            <person name="Kosarev P."/>
            <person name="Brown G."/>
            <person name="Chen H.C."/>
            <person name="Ermolaeva O."/>
            <person name="Hlavina W."/>
            <person name="Kapustin Y."/>
            <person name="Kiryutin B."/>
            <person name="Kitts P."/>
            <person name="Maglott D."/>
            <person name="Pruitt K."/>
            <person name="Sapojnikov V."/>
            <person name="Souvorov A."/>
            <person name="Mackey A.J."/>
            <person name="Waterhouse R.M."/>
            <person name="Wyder S."/>
            <person name="Zdobnov E.M."/>
            <person name="Zdobnov E.M."/>
            <person name="Wyder S."/>
            <person name="Kriventseva E.V."/>
            <person name="Kadowaki T."/>
            <person name="Bork P."/>
            <person name="Aranda M."/>
            <person name="Bao R."/>
            <person name="Beermann A."/>
            <person name="Berns N."/>
            <person name="Bolognesi R."/>
            <person name="Bonneton F."/>
            <person name="Bopp D."/>
            <person name="Brown S.J."/>
            <person name="Bucher G."/>
            <person name="Butts T."/>
            <person name="Chaumot A."/>
            <person name="Denell R.E."/>
            <person name="Ferrier D.E."/>
            <person name="Friedrich M."/>
            <person name="Gordon C.M."/>
            <person name="Jindra M."/>
            <person name="Klingler M."/>
            <person name="Lan Q."/>
            <person name="Lattorff H.M."/>
            <person name="Laudet V."/>
            <person name="von Levetsow C."/>
            <person name="Liu Z."/>
            <person name="Lutz R."/>
            <person name="Lynch J.A."/>
            <person name="da Fonseca R.N."/>
            <person name="Posnien N."/>
            <person name="Reuter R."/>
            <person name="Roth S."/>
            <person name="Savard J."/>
            <person name="Schinko J.B."/>
            <person name="Schmitt C."/>
            <person name="Schoppmeier M."/>
            <person name="Schroder R."/>
            <person name="Shippy T.D."/>
            <person name="Simonnet F."/>
            <person name="Marques-Souza H."/>
            <person name="Tautz D."/>
            <person name="Tomoyasu Y."/>
            <person name="Trauner J."/>
            <person name="Van der Zee M."/>
            <person name="Vervoort M."/>
            <person name="Wittkopp N."/>
            <person name="Wimmer E.A."/>
            <person name="Yang X."/>
            <person name="Jones A.K."/>
            <person name="Sattelle D.B."/>
            <person name="Ebert P.R."/>
            <person name="Nelson D."/>
            <person name="Scott J.G."/>
            <person name="Beeman R.W."/>
            <person name="Muthukrishnan S."/>
            <person name="Kramer K.J."/>
            <person name="Arakane Y."/>
            <person name="Beeman R.W."/>
            <person name="Zhu Q."/>
            <person name="Hogenkamp D."/>
            <person name="Dixit R."/>
            <person name="Oppert B."/>
            <person name="Jiang H."/>
            <person name="Zou Z."/>
            <person name="Marshall J."/>
            <person name="Elpidina E."/>
            <person name="Vinokurov K."/>
            <person name="Oppert C."/>
            <person name="Zou Z."/>
            <person name="Evans J."/>
            <person name="Lu Z."/>
            <person name="Zhao P."/>
            <person name="Sumathipala N."/>
            <person name="Altincicek B."/>
            <person name="Vilcinskas A."/>
            <person name="Williams M."/>
            <person name="Hultmark D."/>
            <person name="Hetru C."/>
            <person name="Jiang H."/>
            <person name="Grimmelikhuijzen C.J."/>
            <person name="Hauser F."/>
            <person name="Cazzamali G."/>
            <person name="Williamson M."/>
            <person name="Park Y."/>
            <person name="Li B."/>
            <person name="Tanaka Y."/>
            <person name="Predel R."/>
            <person name="Neupert S."/>
            <person name="Schachtner J."/>
            <person name="Verleyen P."/>
            <person name="Raible F."/>
            <person name="Bork P."/>
            <person name="Friedrich M."/>
            <person name="Walden K.K."/>
            <person name="Robertson H.M."/>
            <person name="Angeli S."/>
            <person name="Foret S."/>
            <person name="Bucher G."/>
            <person name="Schuetz S."/>
            <person name="Maleszka R."/>
            <person name="Wimmer E.A."/>
            <person name="Beeman R.W."/>
            <person name="Lorenzen M."/>
            <person name="Tomoyasu Y."/>
            <person name="Miller S.C."/>
            <person name="Grossmann D."/>
            <person name="Bucher G."/>
        </authorList>
    </citation>
    <scope>NUCLEOTIDE SEQUENCE [LARGE SCALE GENOMIC DNA]</scope>
    <source>
        <strain evidence="11 12">Georgia GA2</strain>
    </source>
</reference>
<dbReference type="Gene3D" id="1.10.640.10">
    <property type="entry name" value="Haem peroxidase domain superfamily, animal type"/>
    <property type="match status" value="1"/>
</dbReference>
<evidence type="ECO:0000256" key="1">
    <source>
        <dbReference type="ARBA" id="ARBA00004613"/>
    </source>
</evidence>
<evidence type="ECO:0000256" key="4">
    <source>
        <dbReference type="ARBA" id="ARBA00022617"/>
    </source>
</evidence>
<dbReference type="Proteomes" id="UP000007266">
    <property type="component" value="Linkage group 2"/>
</dbReference>